<dbReference type="Proteomes" id="UP000559117">
    <property type="component" value="Unassembled WGS sequence"/>
</dbReference>
<comment type="caution">
    <text evidence="1">The sequence shown here is derived from an EMBL/GenBank/DDBJ whole genome shotgun (WGS) entry which is preliminary data.</text>
</comment>
<evidence type="ECO:0000313" key="1">
    <source>
        <dbReference type="EMBL" id="MBB5337469.1"/>
    </source>
</evidence>
<dbReference type="RefSeq" id="WP_183863299.1">
    <property type="nucleotide sequence ID" value="NZ_JACHFH010000051.1"/>
</dbReference>
<name>A0A840UKD1_9FIRM</name>
<dbReference type="AlphaFoldDB" id="A0A840UKD1"/>
<organism evidence="1 2">
    <name type="scientific">Pectinatus brassicae</name>
    <dbReference type="NCBI Taxonomy" id="862415"/>
    <lineage>
        <taxon>Bacteria</taxon>
        <taxon>Bacillati</taxon>
        <taxon>Bacillota</taxon>
        <taxon>Negativicutes</taxon>
        <taxon>Selenomonadales</taxon>
        <taxon>Selenomonadaceae</taxon>
        <taxon>Pectinatus</taxon>
    </lineage>
</organism>
<dbReference type="EMBL" id="JACHFH010000051">
    <property type="protein sequence ID" value="MBB5337469.1"/>
    <property type="molecule type" value="Genomic_DNA"/>
</dbReference>
<reference evidence="1 2" key="1">
    <citation type="submission" date="2020-08" db="EMBL/GenBank/DDBJ databases">
        <title>Genomic Encyclopedia of Type Strains, Phase IV (KMG-IV): sequencing the most valuable type-strain genomes for metagenomic binning, comparative biology and taxonomic classification.</title>
        <authorList>
            <person name="Goeker M."/>
        </authorList>
    </citation>
    <scope>NUCLEOTIDE SEQUENCE [LARGE SCALE GENOMIC DNA]</scope>
    <source>
        <strain evidence="1 2">DSM 24661</strain>
    </source>
</reference>
<sequence length="374" mass="41114">MSIIHRNQKSLFNNSPNALHSKNNILNSNLFTSLGQKTTAYSIDIGNNKSSEQNNSAQKHTQLLAQAAIQQKKILPYSPEQSNNKPTISLFNLLYTASSASKSTTAALSNTNIESLQAAFDSNENPIINVTATGQKPENDGISFSFTIDNKNITINYDSSLWDNNSVNLQYTFADKDITALFQTDENNTSNSALAAIAATFNDTITCSKSADRENISTSAKTISANSFSCQINIYNRHSDIRDFLDNLPSTKKALNNDKEVQKEPTKLSAFDSSKLLDYITGKDVLLNQTDLDSSTNDNNKNDPNIITAESLLKLGTKQSFKIAIRKILTNLNNDPIAAFTTIPAQGKVLDIKSATARFNIFLHSLLDDINSYM</sequence>
<protein>
    <submittedName>
        <fullName evidence="1">Uncharacterized protein</fullName>
    </submittedName>
</protein>
<gene>
    <name evidence="1" type="ORF">HNR32_002631</name>
</gene>
<accession>A0A840UKD1</accession>
<evidence type="ECO:0000313" key="2">
    <source>
        <dbReference type="Proteomes" id="UP000559117"/>
    </source>
</evidence>
<proteinExistence type="predicted"/>
<keyword evidence="2" id="KW-1185">Reference proteome</keyword>